<dbReference type="InterPro" id="IPR032675">
    <property type="entry name" value="LRR_dom_sf"/>
</dbReference>
<protein>
    <submittedName>
        <fullName evidence="2">F-box LRR-repeat</fullName>
    </submittedName>
</protein>
<dbReference type="SUPFAM" id="SSF52047">
    <property type="entry name" value="RNI-like"/>
    <property type="match status" value="1"/>
</dbReference>
<dbReference type="AlphaFoldDB" id="A0A3M7Q8B9"/>
<evidence type="ECO:0000313" key="2">
    <source>
        <dbReference type="EMBL" id="RNA07442.1"/>
    </source>
</evidence>
<dbReference type="Pfam" id="PF12937">
    <property type="entry name" value="F-box-like"/>
    <property type="match status" value="1"/>
</dbReference>
<name>A0A3M7Q8B9_BRAPC</name>
<accession>A0A3M7Q8B9</accession>
<dbReference type="STRING" id="10195.A0A3M7Q8B9"/>
<dbReference type="GO" id="GO:0031146">
    <property type="term" value="P:SCF-dependent proteasomal ubiquitin-dependent protein catabolic process"/>
    <property type="evidence" value="ECO:0007669"/>
    <property type="project" value="TreeGrafter"/>
</dbReference>
<organism evidence="2 3">
    <name type="scientific">Brachionus plicatilis</name>
    <name type="common">Marine rotifer</name>
    <name type="synonym">Brachionus muelleri</name>
    <dbReference type="NCBI Taxonomy" id="10195"/>
    <lineage>
        <taxon>Eukaryota</taxon>
        <taxon>Metazoa</taxon>
        <taxon>Spiralia</taxon>
        <taxon>Gnathifera</taxon>
        <taxon>Rotifera</taxon>
        <taxon>Eurotatoria</taxon>
        <taxon>Monogononta</taxon>
        <taxon>Pseudotrocha</taxon>
        <taxon>Ploima</taxon>
        <taxon>Brachionidae</taxon>
        <taxon>Brachionus</taxon>
    </lineage>
</organism>
<gene>
    <name evidence="2" type="ORF">BpHYR1_008959</name>
</gene>
<dbReference type="SMART" id="SM00256">
    <property type="entry name" value="FBOX"/>
    <property type="match status" value="1"/>
</dbReference>
<dbReference type="Gene3D" id="1.20.1280.50">
    <property type="match status" value="1"/>
</dbReference>
<dbReference type="Proteomes" id="UP000276133">
    <property type="component" value="Unassembled WGS sequence"/>
</dbReference>
<proteinExistence type="predicted"/>
<evidence type="ECO:0000313" key="3">
    <source>
        <dbReference type="Proteomes" id="UP000276133"/>
    </source>
</evidence>
<comment type="caution">
    <text evidence="2">The sequence shown here is derived from an EMBL/GenBank/DDBJ whole genome shotgun (WGS) entry which is preliminary data.</text>
</comment>
<dbReference type="PANTHER" id="PTHR13318">
    <property type="entry name" value="PARTNER OF PAIRED, ISOFORM B-RELATED"/>
    <property type="match status" value="1"/>
</dbReference>
<sequence length="646" mass="74514">MNSLPDELTLKILSYLDVRDLIKCSRVCKQWYALTKSQHLWSQFSLTDIQKPKWCPSKLVDLRATNYLITSRFSPLITRVDMSKLCFTFETLDLLFSSCRHIKSLSINFKYLQIKAPYFQVEQCIHKWPRGKLEKLYVKNVCDMKTRRMNSFKFSTLSRTCFSASAPYDIIELEIIKLMQNLFRHNSQSLRILGLKCVDPTIITSCKSHLGQLQILLLNNVNDTDSVLEELSENCPHLKCVEIDKCPDFKGDGFQGLVENCAKLETLQLGKNVHPSLTELMDINWSNLKNLKELSITTKFQFSEENSASSGSNSSSSSNCHLNRPPPNDVYAKTLFCHLSECSLEYLALTDFTLRFPAEASCEVSPRANSKKKIRLDACSAARSQPRLKHLILRNIRNVKQLSVEQTFSMKHFLIQQNCLLSLDLIGVYIDTKFICDILPHLTHLKKFYFGHGKSYKKYVSTKSFLANRLFNVSSYEHAVSSLINIDDINNLLASCCRDLESYGIFYRQSELRFRRDEGAEFRNEALMNLVKSCPRLAEISYLKSFKIQDDDDELMQDEADDDESDDEVVVQERPASRKNYFYYIKYAIENACEHWSHVNMRPCYGFDISPSSGHLLDFNNFNFIETSLPAIQTPVNDFHKNVLKV</sequence>
<dbReference type="Gene3D" id="3.80.10.10">
    <property type="entry name" value="Ribonuclease Inhibitor"/>
    <property type="match status" value="1"/>
</dbReference>
<dbReference type="EMBL" id="REGN01007040">
    <property type="protein sequence ID" value="RNA07442.1"/>
    <property type="molecule type" value="Genomic_DNA"/>
</dbReference>
<dbReference type="InterPro" id="IPR001810">
    <property type="entry name" value="F-box_dom"/>
</dbReference>
<reference evidence="2 3" key="1">
    <citation type="journal article" date="2018" name="Sci. Rep.">
        <title>Genomic signatures of local adaptation to the degree of environmental predictability in rotifers.</title>
        <authorList>
            <person name="Franch-Gras L."/>
            <person name="Hahn C."/>
            <person name="Garcia-Roger E.M."/>
            <person name="Carmona M.J."/>
            <person name="Serra M."/>
            <person name="Gomez A."/>
        </authorList>
    </citation>
    <scope>NUCLEOTIDE SEQUENCE [LARGE SCALE GENOMIC DNA]</scope>
    <source>
        <strain evidence="2">HYR1</strain>
    </source>
</reference>
<dbReference type="PROSITE" id="PS50181">
    <property type="entry name" value="FBOX"/>
    <property type="match status" value="1"/>
</dbReference>
<dbReference type="PANTHER" id="PTHR13318:SF247">
    <property type="entry name" value="GH16156P"/>
    <property type="match status" value="1"/>
</dbReference>
<dbReference type="GO" id="GO:0019005">
    <property type="term" value="C:SCF ubiquitin ligase complex"/>
    <property type="evidence" value="ECO:0007669"/>
    <property type="project" value="TreeGrafter"/>
</dbReference>
<dbReference type="InterPro" id="IPR036047">
    <property type="entry name" value="F-box-like_dom_sf"/>
</dbReference>
<dbReference type="SUPFAM" id="SSF81383">
    <property type="entry name" value="F-box domain"/>
    <property type="match status" value="1"/>
</dbReference>
<dbReference type="OrthoDB" id="10257471at2759"/>
<feature type="domain" description="F-box" evidence="1">
    <location>
        <begin position="1"/>
        <end position="44"/>
    </location>
</feature>
<evidence type="ECO:0000259" key="1">
    <source>
        <dbReference type="PROSITE" id="PS50181"/>
    </source>
</evidence>
<keyword evidence="3" id="KW-1185">Reference proteome</keyword>